<dbReference type="RefSeq" id="XP_033600659.1">
    <property type="nucleotide sequence ID" value="XM_033745517.1"/>
</dbReference>
<keyword evidence="1" id="KW-0732">Signal</keyword>
<accession>A0A6A6W5K4</accession>
<dbReference type="Pfam" id="PF12296">
    <property type="entry name" value="HsbA"/>
    <property type="match status" value="1"/>
</dbReference>
<dbReference type="InterPro" id="IPR021054">
    <property type="entry name" value="Cell_wall_mannoprotein_1"/>
</dbReference>
<keyword evidence="3" id="KW-1185">Reference proteome</keyword>
<dbReference type="OrthoDB" id="2422134at2759"/>
<gene>
    <name evidence="2" type="ORF">EJ05DRAFT_486258</name>
</gene>
<evidence type="ECO:0008006" key="4">
    <source>
        <dbReference type="Google" id="ProtNLM"/>
    </source>
</evidence>
<organism evidence="2 3">
    <name type="scientific">Pseudovirgaria hyperparasitica</name>
    <dbReference type="NCBI Taxonomy" id="470096"/>
    <lineage>
        <taxon>Eukaryota</taxon>
        <taxon>Fungi</taxon>
        <taxon>Dikarya</taxon>
        <taxon>Ascomycota</taxon>
        <taxon>Pezizomycotina</taxon>
        <taxon>Dothideomycetes</taxon>
        <taxon>Dothideomycetes incertae sedis</taxon>
        <taxon>Acrospermales</taxon>
        <taxon>Acrospermaceae</taxon>
        <taxon>Pseudovirgaria</taxon>
    </lineage>
</organism>
<proteinExistence type="predicted"/>
<evidence type="ECO:0000313" key="3">
    <source>
        <dbReference type="Proteomes" id="UP000799437"/>
    </source>
</evidence>
<evidence type="ECO:0000256" key="1">
    <source>
        <dbReference type="SAM" id="SignalP"/>
    </source>
</evidence>
<dbReference type="PANTHER" id="PTHR38123:SF6">
    <property type="entry name" value="CELL WALL SERINE-THREONINE-RICH GALACTOMANNOPROTEIN MP1 (AFU_ORTHOLOGUE AFUA_4G03240)"/>
    <property type="match status" value="1"/>
</dbReference>
<dbReference type="Gene3D" id="1.20.1280.140">
    <property type="match status" value="1"/>
</dbReference>
<dbReference type="AlphaFoldDB" id="A0A6A6W5K4"/>
<dbReference type="EMBL" id="ML996572">
    <property type="protein sequence ID" value="KAF2758208.1"/>
    <property type="molecule type" value="Genomic_DNA"/>
</dbReference>
<dbReference type="Proteomes" id="UP000799437">
    <property type="component" value="Unassembled WGS sequence"/>
</dbReference>
<evidence type="ECO:0000313" key="2">
    <source>
        <dbReference type="EMBL" id="KAF2758208.1"/>
    </source>
</evidence>
<feature type="chain" id="PRO_5025427416" description="Cell wall protein" evidence="1">
    <location>
        <begin position="18"/>
        <end position="194"/>
    </location>
</feature>
<dbReference type="GeneID" id="54486571"/>
<sequence>MQITQLIPFFLLGAAFASSPSPVERKASLVQRDYATISGVISDVQSKTSSLKSAIDAYQGTGQTASVQNAQDALLNSINTGNSKVAASSSVTLAQAYQIGNQVDDLTDVVNASVDSALNKKSAFVAAGDAGKVKKGFNDLKSAANTLGSTIKSKVPSSAQNLAQQKIDKLNEAIQRGVDGYADVARRAARDFKA</sequence>
<dbReference type="PANTHER" id="PTHR38123">
    <property type="entry name" value="CELL WALL SERINE-THREONINE-RICH GALACTOMANNOPROTEIN MP1 (AFU_ORTHOLOGUE AFUA_4G03240)"/>
    <property type="match status" value="1"/>
</dbReference>
<protein>
    <recommendedName>
        <fullName evidence="4">Cell wall protein</fullName>
    </recommendedName>
</protein>
<feature type="signal peptide" evidence="1">
    <location>
        <begin position="1"/>
        <end position="17"/>
    </location>
</feature>
<name>A0A6A6W5K4_9PEZI</name>
<dbReference type="GO" id="GO:0005576">
    <property type="term" value="C:extracellular region"/>
    <property type="evidence" value="ECO:0007669"/>
    <property type="project" value="TreeGrafter"/>
</dbReference>
<reference evidence="2" key="1">
    <citation type="journal article" date="2020" name="Stud. Mycol.">
        <title>101 Dothideomycetes genomes: a test case for predicting lifestyles and emergence of pathogens.</title>
        <authorList>
            <person name="Haridas S."/>
            <person name="Albert R."/>
            <person name="Binder M."/>
            <person name="Bloem J."/>
            <person name="Labutti K."/>
            <person name="Salamov A."/>
            <person name="Andreopoulos B."/>
            <person name="Baker S."/>
            <person name="Barry K."/>
            <person name="Bills G."/>
            <person name="Bluhm B."/>
            <person name="Cannon C."/>
            <person name="Castanera R."/>
            <person name="Culley D."/>
            <person name="Daum C."/>
            <person name="Ezra D."/>
            <person name="Gonzalez J."/>
            <person name="Henrissat B."/>
            <person name="Kuo A."/>
            <person name="Liang C."/>
            <person name="Lipzen A."/>
            <person name="Lutzoni F."/>
            <person name="Magnuson J."/>
            <person name="Mondo S."/>
            <person name="Nolan M."/>
            <person name="Ohm R."/>
            <person name="Pangilinan J."/>
            <person name="Park H.-J."/>
            <person name="Ramirez L."/>
            <person name="Alfaro M."/>
            <person name="Sun H."/>
            <person name="Tritt A."/>
            <person name="Yoshinaga Y."/>
            <person name="Zwiers L.-H."/>
            <person name="Turgeon B."/>
            <person name="Goodwin S."/>
            <person name="Spatafora J."/>
            <person name="Crous P."/>
            <person name="Grigoriev I."/>
        </authorList>
    </citation>
    <scope>NUCLEOTIDE SEQUENCE</scope>
    <source>
        <strain evidence="2">CBS 121739</strain>
    </source>
</reference>